<protein>
    <submittedName>
        <fullName evidence="4">Methyltransferase type 11</fullName>
    </submittedName>
</protein>
<dbReference type="SUPFAM" id="SSF53335">
    <property type="entry name" value="S-adenosyl-L-methionine-dependent methyltransferases"/>
    <property type="match status" value="1"/>
</dbReference>
<evidence type="ECO:0000256" key="2">
    <source>
        <dbReference type="ARBA" id="ARBA00022679"/>
    </source>
</evidence>
<dbReference type="PROSITE" id="PS51682">
    <property type="entry name" value="SAM_OMT_I"/>
    <property type="match status" value="1"/>
</dbReference>
<evidence type="ECO:0000313" key="4">
    <source>
        <dbReference type="EMBL" id="ADG98549.1"/>
    </source>
</evidence>
<dbReference type="HOGENOM" id="CLU_067676_2_0_11"/>
<proteinExistence type="predicted"/>
<dbReference type="AlphaFoldDB" id="D6Z9B9"/>
<dbReference type="GO" id="GO:0008757">
    <property type="term" value="F:S-adenosylmethionine-dependent methyltransferase activity"/>
    <property type="evidence" value="ECO:0007669"/>
    <property type="project" value="TreeGrafter"/>
</dbReference>
<evidence type="ECO:0000256" key="3">
    <source>
        <dbReference type="ARBA" id="ARBA00022691"/>
    </source>
</evidence>
<dbReference type="STRING" id="640132.Srot_2094"/>
<dbReference type="InterPro" id="IPR050362">
    <property type="entry name" value="Cation-dep_OMT"/>
</dbReference>
<keyword evidence="3" id="KW-0949">S-adenosyl-L-methionine</keyword>
<keyword evidence="5" id="KW-1185">Reference proteome</keyword>
<dbReference type="Pfam" id="PF01596">
    <property type="entry name" value="Methyltransf_3"/>
    <property type="match status" value="1"/>
</dbReference>
<accession>D6Z9B9</accession>
<dbReference type="InterPro" id="IPR002935">
    <property type="entry name" value="SAM_O-MeTrfase"/>
</dbReference>
<dbReference type="GO" id="GO:0032259">
    <property type="term" value="P:methylation"/>
    <property type="evidence" value="ECO:0007669"/>
    <property type="project" value="UniProtKB-KW"/>
</dbReference>
<dbReference type="EMBL" id="CP001958">
    <property type="protein sequence ID" value="ADG98549.1"/>
    <property type="molecule type" value="Genomic_DNA"/>
</dbReference>
<organism evidence="4 5">
    <name type="scientific">Segniliparus rotundus (strain ATCC BAA-972 / CDC 1076 / CIP 108378 / DSM 44985 / JCM 13578)</name>
    <dbReference type="NCBI Taxonomy" id="640132"/>
    <lineage>
        <taxon>Bacteria</taxon>
        <taxon>Bacillati</taxon>
        <taxon>Actinomycetota</taxon>
        <taxon>Actinomycetes</taxon>
        <taxon>Mycobacteriales</taxon>
        <taxon>Segniliparaceae</taxon>
        <taxon>Segniliparus</taxon>
    </lineage>
</organism>
<gene>
    <name evidence="4" type="ordered locus">Srot_2094</name>
</gene>
<name>D6Z9B9_SEGRD</name>
<dbReference type="CDD" id="cd02440">
    <property type="entry name" value="AdoMet_MTases"/>
    <property type="match status" value="1"/>
</dbReference>
<dbReference type="RefSeq" id="WP_013139001.1">
    <property type="nucleotide sequence ID" value="NC_014168.1"/>
</dbReference>
<dbReference type="OrthoDB" id="4774874at2"/>
<evidence type="ECO:0000313" key="5">
    <source>
        <dbReference type="Proteomes" id="UP000002247"/>
    </source>
</evidence>
<dbReference type="KEGG" id="srt:Srot_2094"/>
<dbReference type="eggNOG" id="COG4122">
    <property type="taxonomic scope" value="Bacteria"/>
</dbReference>
<evidence type="ECO:0000256" key="1">
    <source>
        <dbReference type="ARBA" id="ARBA00022603"/>
    </source>
</evidence>
<dbReference type="InterPro" id="IPR029063">
    <property type="entry name" value="SAM-dependent_MTases_sf"/>
</dbReference>
<keyword evidence="2 4" id="KW-0808">Transferase</keyword>
<dbReference type="Gene3D" id="3.40.50.150">
    <property type="entry name" value="Vaccinia Virus protein VP39"/>
    <property type="match status" value="1"/>
</dbReference>
<keyword evidence="1 4" id="KW-0489">Methyltransferase</keyword>
<dbReference type="Proteomes" id="UP000002247">
    <property type="component" value="Chromosome"/>
</dbReference>
<dbReference type="PANTHER" id="PTHR10509">
    <property type="entry name" value="O-METHYLTRANSFERASE-RELATED"/>
    <property type="match status" value="1"/>
</dbReference>
<sequence length="220" mass="22811">MSPVEPPAAEKLLAYAVSTAAEDEPTRQARLAAAELDVPSVEPSVGAVLALLAAAASAKAVVEIGTGAGVSGLWLLRGMRPDGILTTIDADPSCHKAAKTALHSARVPTGRTRLITGKAQDVLPRLADGAYDLVHIDAEPTEQPHLIAESVRLLRPGGVLAVHAALHAGAVLDPDRHDRAAVAGREAARAIAEDERLLHILVPFGEGLLVAAVRHEPVES</sequence>
<dbReference type="PANTHER" id="PTHR10509:SF85">
    <property type="entry name" value="O-METHYLTRANSFERASE RV1220C-RELATED"/>
    <property type="match status" value="1"/>
</dbReference>
<reference evidence="4 5" key="1">
    <citation type="journal article" date="2010" name="Stand. Genomic Sci.">
        <title>Complete genome sequence of Segniliparus rotundus type strain (CDC 1076).</title>
        <authorList>
            <person name="Sikorski J."/>
            <person name="Lapidus A."/>
            <person name="Copeland A."/>
            <person name="Misra M."/>
            <person name="Glavina Del Rio T."/>
            <person name="Nolan M."/>
            <person name="Lucas S."/>
            <person name="Chen F."/>
            <person name="Tice H."/>
            <person name="Cheng J.F."/>
            <person name="Jando M."/>
            <person name="Schneider S."/>
            <person name="Bruce D."/>
            <person name="Goodwin L."/>
            <person name="Pitluck S."/>
            <person name="Liolios K."/>
            <person name="Mikhailova N."/>
            <person name="Pati A."/>
            <person name="Ivanova N."/>
            <person name="Mavromatis K."/>
            <person name="Chen A."/>
            <person name="Palaniappan K."/>
            <person name="Chertkov O."/>
            <person name="Land M."/>
            <person name="Hauser L."/>
            <person name="Chang Y.J."/>
            <person name="Jeffries C.D."/>
            <person name="Brettin T."/>
            <person name="Detter J.C."/>
            <person name="Han C."/>
            <person name="Rohde M."/>
            <person name="Goker M."/>
            <person name="Bristow J."/>
            <person name="Eisen J.A."/>
            <person name="Markowitz V."/>
            <person name="Hugenholtz P."/>
            <person name="Kyrpides N.C."/>
            <person name="Klenk H.P."/>
        </authorList>
    </citation>
    <scope>NUCLEOTIDE SEQUENCE [LARGE SCALE GENOMIC DNA]</scope>
    <source>
        <strain evidence="5">ATCC BAA-972 / CDC 1076 / CIP 108378 / DSM 44985 / JCM 13578</strain>
    </source>
</reference>
<dbReference type="GO" id="GO:0008171">
    <property type="term" value="F:O-methyltransferase activity"/>
    <property type="evidence" value="ECO:0007669"/>
    <property type="project" value="InterPro"/>
</dbReference>